<name>H6RIH1_9BACT</name>
<reference evidence="2" key="1">
    <citation type="journal article" date="2012" name="Environ. Microbiol.">
        <title>Genomic content of uncultured Bacteroidetes from contrasting oceanic provinces in the North Atlantic Ocean.</title>
        <authorList>
            <person name="Gomez-Pereira P.R."/>
            <person name="Schuler M."/>
            <person name="Fuchs B.M."/>
            <person name="Bennke C."/>
            <person name="Teeling H."/>
            <person name="Waldmann J."/>
            <person name="Richter M."/>
            <person name="Barbe V."/>
            <person name="Bataille E."/>
            <person name="Glockner F.O."/>
            <person name="Amann R."/>
        </authorList>
    </citation>
    <scope>NUCLEOTIDE SEQUENCE</scope>
</reference>
<evidence type="ECO:0000313" key="2">
    <source>
        <dbReference type="EMBL" id="CCG00946.1"/>
    </source>
</evidence>
<dbReference type="Pfam" id="PF00535">
    <property type="entry name" value="Glycos_transf_2"/>
    <property type="match status" value="1"/>
</dbReference>
<dbReference type="InterPro" id="IPR001173">
    <property type="entry name" value="Glyco_trans_2-like"/>
</dbReference>
<dbReference type="PANTHER" id="PTHR22916">
    <property type="entry name" value="GLYCOSYLTRANSFERASE"/>
    <property type="match status" value="1"/>
</dbReference>
<reference evidence="2" key="2">
    <citation type="submission" date="2012-02" db="EMBL/GenBank/DDBJ databases">
        <authorList>
            <person name="Genoscope - CEA"/>
        </authorList>
    </citation>
    <scope>NUCLEOTIDE SEQUENCE</scope>
</reference>
<dbReference type="SUPFAM" id="SSF53448">
    <property type="entry name" value="Nucleotide-diphospho-sugar transferases"/>
    <property type="match status" value="1"/>
</dbReference>
<accession>H6RIH1</accession>
<organism evidence="2">
    <name type="scientific">uncultured Flavobacteriia bacterium</name>
    <dbReference type="NCBI Taxonomy" id="212695"/>
    <lineage>
        <taxon>Bacteria</taxon>
        <taxon>Pseudomonadati</taxon>
        <taxon>Bacteroidota</taxon>
        <taxon>Flavobacteriia</taxon>
        <taxon>environmental samples</taxon>
    </lineage>
</organism>
<evidence type="ECO:0000259" key="1">
    <source>
        <dbReference type="Pfam" id="PF00535"/>
    </source>
</evidence>
<dbReference type="EMBL" id="FO117621">
    <property type="protein sequence ID" value="CCG00946.1"/>
    <property type="molecule type" value="Genomic_DNA"/>
</dbReference>
<protein>
    <submittedName>
        <fullName evidence="2">Glycosyl transferase, family 2</fullName>
    </submittedName>
</protein>
<dbReference type="GO" id="GO:0016758">
    <property type="term" value="F:hexosyltransferase activity"/>
    <property type="evidence" value="ECO:0007669"/>
    <property type="project" value="UniProtKB-ARBA"/>
</dbReference>
<gene>
    <name evidence="2" type="ORF">S3_BF_A10_0013</name>
</gene>
<proteinExistence type="predicted"/>
<keyword evidence="2" id="KW-0808">Transferase</keyword>
<dbReference type="CDD" id="cd00761">
    <property type="entry name" value="Glyco_tranf_GTA_type"/>
    <property type="match status" value="1"/>
</dbReference>
<dbReference type="AlphaFoldDB" id="H6RIH1"/>
<dbReference type="InterPro" id="IPR029044">
    <property type="entry name" value="Nucleotide-diphossugar_trans"/>
</dbReference>
<feature type="domain" description="Glycosyltransferase 2-like" evidence="1">
    <location>
        <begin position="6"/>
        <end position="145"/>
    </location>
</feature>
<sequence length="295" mass="33723">MSVQITIAICTFNRKELLKRCLDSLLPQLTDQVEILVIDNGTHKVKTLVDLYSNIRYVSESNTGLSYARNKAIKEANGDWILYIDDDAKSDKNLLETTLVHCQKNQKVFGGVYYPWYYYGQPKWYKQEYGSNSKNFAASGVLPNHEFLSGGIMCIHKSVFEILGEFNTDLGMSGTKTGYGEESELQERMIKNNIPRVYDDTLVIAHVVADYKLSVDWHLQANKKRGQDMAKYQEGSRLVNCASQIAIGTLVFLKDLISYTPKLIGPNYYLENWKIDVLKKIYKRIGFISESYKST</sequence>
<dbReference type="Gene3D" id="3.90.550.10">
    <property type="entry name" value="Spore Coat Polysaccharide Biosynthesis Protein SpsA, Chain A"/>
    <property type="match status" value="1"/>
</dbReference>